<dbReference type="GO" id="GO:0032446">
    <property type="term" value="P:protein modification by small protein conjugation"/>
    <property type="evidence" value="ECO:0007669"/>
    <property type="project" value="TreeGrafter"/>
</dbReference>
<evidence type="ECO:0000256" key="9">
    <source>
        <dbReference type="RuleBase" id="RU366022"/>
    </source>
</evidence>
<keyword evidence="4 9" id="KW-0963">Cytoplasm</keyword>
<dbReference type="Gene3D" id="3.40.50.720">
    <property type="entry name" value="NAD(P)-binding Rossmann-like Domain"/>
    <property type="match status" value="1"/>
</dbReference>
<evidence type="ECO:0000256" key="4">
    <source>
        <dbReference type="ARBA" id="ARBA00022490"/>
    </source>
</evidence>
<keyword evidence="3 9" id="KW-0813">Transport</keyword>
<dbReference type="GO" id="GO:0019778">
    <property type="term" value="F:Atg12 activating enzyme activity"/>
    <property type="evidence" value="ECO:0007669"/>
    <property type="project" value="TreeGrafter"/>
</dbReference>
<dbReference type="InterPro" id="IPR032197">
    <property type="entry name" value="Atg7_N"/>
</dbReference>
<dbReference type="Pfam" id="PF00899">
    <property type="entry name" value="ThiF"/>
    <property type="match status" value="1"/>
</dbReference>
<sequence>MEPKYINTQSFVDSSFFVKLSQLKLDVLKLDQSSRPIHGYYNYKRLAPGQAAAINLNDISFASGQELESQLPARSAFIVSGEITNVNTLEEFKSQSKLEFLTRAGGKIIDSIKNKAALQDPSLLAHFAVFSFADLKKYKFYYWFAFPTLHSEWHITSEGPLGGDAPDSQFSLIRDGKPVPLAQLNAVPTHSPLHVAFVDTSAVPDAYSYVLRNFLTMLAIYGYRDVVVDVHRDNQSSSRQIALKLQSAVDSPKISGWERTSQGKLGPKLADLGALIDPSQLADQAIDLNLKLMKWRIVPTLDLDRIKATKCLLLGSGTLGSYVGRALLAWGVRKITFVDNGKVSFSNPVRQPLFNFIDCLDGGSPKAETAAENMKRIFPLVDAQGFTLEVPMAGHPITDETKQKLDFDRLGELVQNHDVIFLLMDSRETRWLPTVMGNVNNKLVINAALGFESYLVMRHGCINPEKLPEEQQESRLGCYFCNDVYAPSDSTTDRTLDQMCTVTRPGVALMAASLAVELMVSVLQHPDRQYAPHSAQDSCTVLGSLPHQLRGFLHNFEMLKLSAKNFRYCSACSVSVVQEFKSRGWEFVKQALENPKYLEQLTGLTQVHQQAEEAELNFDISDSEGEFD</sequence>
<feature type="active site" description="Glycyl thioester intermediate" evidence="8">
    <location>
        <position position="500"/>
    </location>
</feature>
<feature type="domain" description="Ubiquitin-like modifier-activating enzyme Atg7 N-terminal" evidence="11">
    <location>
        <begin position="4"/>
        <end position="275"/>
    </location>
</feature>
<keyword evidence="7 9" id="KW-0072">Autophagy</keyword>
<dbReference type="SUPFAM" id="SSF69572">
    <property type="entry name" value="Activating enzymes of the ubiquitin-like proteins"/>
    <property type="match status" value="1"/>
</dbReference>
<evidence type="ECO:0000256" key="8">
    <source>
        <dbReference type="PIRSR" id="PIRSR606285-1"/>
    </source>
</evidence>
<organism evidence="12 13">
    <name type="scientific">Ogataea polymorpha</name>
    <dbReference type="NCBI Taxonomy" id="460523"/>
    <lineage>
        <taxon>Eukaryota</taxon>
        <taxon>Fungi</taxon>
        <taxon>Dikarya</taxon>
        <taxon>Ascomycota</taxon>
        <taxon>Saccharomycotina</taxon>
        <taxon>Pichiomycetes</taxon>
        <taxon>Pichiales</taxon>
        <taxon>Pichiaceae</taxon>
        <taxon>Ogataea</taxon>
    </lineage>
</organism>
<dbReference type="InterPro" id="IPR042522">
    <property type="entry name" value="Atg7_N_1"/>
</dbReference>
<dbReference type="InterPro" id="IPR035985">
    <property type="entry name" value="Ubiquitin-activating_enz"/>
</dbReference>
<evidence type="ECO:0000256" key="5">
    <source>
        <dbReference type="ARBA" id="ARBA00022786"/>
    </source>
</evidence>
<dbReference type="GO" id="GO:0019779">
    <property type="term" value="F:Atg8 activating enzyme activity"/>
    <property type="evidence" value="ECO:0007669"/>
    <property type="project" value="TreeGrafter"/>
</dbReference>
<proteinExistence type="inferred from homology"/>
<dbReference type="InterPro" id="IPR006285">
    <property type="entry name" value="Atg7"/>
</dbReference>
<dbReference type="GO" id="GO:0006995">
    <property type="term" value="P:cellular response to nitrogen starvation"/>
    <property type="evidence" value="ECO:0007669"/>
    <property type="project" value="TreeGrafter"/>
</dbReference>
<dbReference type="InterPro" id="IPR000594">
    <property type="entry name" value="ThiF_NAD_FAD-bd"/>
</dbReference>
<keyword evidence="13" id="KW-1185">Reference proteome</keyword>
<keyword evidence="6 9" id="KW-0653">Protein transport</keyword>
<gene>
    <name evidence="12" type="ORF">OGATHE_006225</name>
</gene>
<dbReference type="GO" id="GO:0000045">
    <property type="term" value="P:autophagosome assembly"/>
    <property type="evidence" value="ECO:0007669"/>
    <property type="project" value="TreeGrafter"/>
</dbReference>
<evidence type="ECO:0000313" key="12">
    <source>
        <dbReference type="EMBL" id="KAH3659341.1"/>
    </source>
</evidence>
<reference evidence="12" key="1">
    <citation type="journal article" date="2021" name="Open Biol.">
        <title>Shared evolutionary footprints suggest mitochondrial oxidative damage underlies multiple complex I losses in fungi.</title>
        <authorList>
            <person name="Schikora-Tamarit M.A."/>
            <person name="Marcet-Houben M."/>
            <person name="Nosek J."/>
            <person name="Gabaldon T."/>
        </authorList>
    </citation>
    <scope>NUCLEOTIDE SEQUENCE</scope>
    <source>
        <strain evidence="12">NCAIM Y.01608</strain>
    </source>
</reference>
<reference evidence="12" key="2">
    <citation type="submission" date="2021-01" db="EMBL/GenBank/DDBJ databases">
        <authorList>
            <person name="Schikora-Tamarit M.A."/>
        </authorList>
    </citation>
    <scope>NUCLEOTIDE SEQUENCE</scope>
    <source>
        <strain evidence="12">NCAIM Y.01608</strain>
    </source>
</reference>
<comment type="similarity">
    <text evidence="1 9">Belongs to the ATG7 family.</text>
</comment>
<dbReference type="GO" id="GO:0000407">
    <property type="term" value="C:phagophore assembly site"/>
    <property type="evidence" value="ECO:0007669"/>
    <property type="project" value="UniProtKB-SubCell"/>
</dbReference>
<dbReference type="FunFam" id="3.40.140.70:FF:000001">
    <property type="entry name" value="Ubiquitin-like modifier-activating enzyme atg7"/>
    <property type="match status" value="1"/>
</dbReference>
<name>A0A9P8SYE5_9ASCO</name>
<dbReference type="EMBL" id="JAEUBD010001540">
    <property type="protein sequence ID" value="KAH3659341.1"/>
    <property type="molecule type" value="Genomic_DNA"/>
</dbReference>
<evidence type="ECO:0000256" key="3">
    <source>
        <dbReference type="ARBA" id="ARBA00022448"/>
    </source>
</evidence>
<comment type="caution">
    <text evidence="12">The sequence shown here is derived from an EMBL/GenBank/DDBJ whole genome shotgun (WGS) entry which is preliminary data.</text>
</comment>
<evidence type="ECO:0000259" key="10">
    <source>
        <dbReference type="Pfam" id="PF00899"/>
    </source>
</evidence>
<feature type="domain" description="THIF-type NAD/FAD binding fold" evidence="10">
    <location>
        <begin position="293"/>
        <end position="532"/>
    </location>
</feature>
<protein>
    <recommendedName>
        <fullName evidence="2 9">Ubiquitin-like modifier-activating enzyme ATG7</fullName>
    </recommendedName>
    <alternativeName>
        <fullName evidence="9">Autophagy-related protein 7</fullName>
    </alternativeName>
</protein>
<dbReference type="FunFam" id="3.40.50.720:FF:000243">
    <property type="entry name" value="Ubiquitin-like modifier-activating enzyme ATG7"/>
    <property type="match status" value="1"/>
</dbReference>
<dbReference type="GO" id="GO:0000422">
    <property type="term" value="P:autophagy of mitochondrion"/>
    <property type="evidence" value="ECO:0007669"/>
    <property type="project" value="TreeGrafter"/>
</dbReference>
<evidence type="ECO:0000256" key="7">
    <source>
        <dbReference type="ARBA" id="ARBA00023006"/>
    </source>
</evidence>
<dbReference type="InterPro" id="IPR045886">
    <property type="entry name" value="ThiF/MoeB/HesA"/>
</dbReference>
<comment type="function">
    <text evidence="9">E1-like activating enzyme involved in the 2 ubiquitin-like systems required for cytoplasm to vacuole transport (Cvt) and autophagy. Activates ATG12 for its conjugation with ATG5 and ATG8 for its conjugation with phosphatidylethanolamine. Both systems are needed for the ATG8 association to Cvt vesicles and autophagosomes membranes. Autophagy is essential for maintenance of amino acid levels and protein synthesis under nitrogen starvation. Required for selective autophagic degradation of the nucleus (nucleophagy) as well as for mitophagy which contributes to regulate mitochondrial quantity and quality by eliminating the mitochondria to a basal level to fulfill cellular energy requirements and preventing excess ROS production.</text>
</comment>
<dbReference type="PANTHER" id="PTHR10953">
    <property type="entry name" value="UBIQUITIN-ACTIVATING ENZYME E1"/>
    <property type="match status" value="1"/>
</dbReference>
<dbReference type="GO" id="GO:0034727">
    <property type="term" value="P:piecemeal microautophagy of the nucleus"/>
    <property type="evidence" value="ECO:0007669"/>
    <property type="project" value="TreeGrafter"/>
</dbReference>
<evidence type="ECO:0000313" key="13">
    <source>
        <dbReference type="Proteomes" id="UP000788993"/>
    </source>
</evidence>
<dbReference type="Proteomes" id="UP000788993">
    <property type="component" value="Unassembled WGS sequence"/>
</dbReference>
<evidence type="ECO:0000256" key="6">
    <source>
        <dbReference type="ARBA" id="ARBA00022927"/>
    </source>
</evidence>
<evidence type="ECO:0000256" key="1">
    <source>
        <dbReference type="ARBA" id="ARBA00010931"/>
    </source>
</evidence>
<dbReference type="PANTHER" id="PTHR10953:SF3">
    <property type="entry name" value="UBIQUITIN-LIKE MODIFIER-ACTIVATING ENZYME ATG7"/>
    <property type="match status" value="1"/>
</dbReference>
<evidence type="ECO:0000259" key="11">
    <source>
        <dbReference type="Pfam" id="PF16420"/>
    </source>
</evidence>
<dbReference type="GO" id="GO:0015031">
    <property type="term" value="P:protein transport"/>
    <property type="evidence" value="ECO:0007669"/>
    <property type="project" value="UniProtKB-UniRule"/>
</dbReference>
<dbReference type="NCBIfam" id="TIGR01381">
    <property type="entry name" value="E1_like_apg7"/>
    <property type="match status" value="1"/>
</dbReference>
<comment type="subcellular location">
    <subcellularLocation>
        <location evidence="9">Cytoplasm</location>
    </subcellularLocation>
    <subcellularLocation>
        <location evidence="9">Preautophagosomal structure</location>
    </subcellularLocation>
</comment>
<accession>A0A9P8SYE5</accession>
<dbReference type="Gene3D" id="3.40.140.70">
    <property type="entry name" value="Ubiquitin-like modifier-activating enzyme ATG7 N-terminal domain"/>
    <property type="match status" value="1"/>
</dbReference>
<evidence type="ECO:0000256" key="2">
    <source>
        <dbReference type="ARBA" id="ARBA00017647"/>
    </source>
</evidence>
<dbReference type="Pfam" id="PF16420">
    <property type="entry name" value="ATG7_N"/>
    <property type="match status" value="1"/>
</dbReference>
<comment type="subunit">
    <text evidence="9">Homodimer.</text>
</comment>
<dbReference type="AlphaFoldDB" id="A0A9P8SYE5"/>
<keyword evidence="5 9" id="KW-0833">Ubl conjugation pathway</keyword>
<dbReference type="CDD" id="cd01486">
    <property type="entry name" value="Apg7"/>
    <property type="match status" value="1"/>
</dbReference>